<keyword evidence="2" id="KW-1133">Transmembrane helix</keyword>
<keyword evidence="2" id="KW-0812">Transmembrane</keyword>
<dbReference type="Proteomes" id="UP000654370">
    <property type="component" value="Unassembled WGS sequence"/>
</dbReference>
<evidence type="ECO:0000256" key="2">
    <source>
        <dbReference type="SAM" id="Phobius"/>
    </source>
</evidence>
<name>A0A8H7PCZ6_MORIS</name>
<reference evidence="3" key="1">
    <citation type="submission" date="2020-12" db="EMBL/GenBank/DDBJ databases">
        <title>Metabolic potential, ecology and presence of endohyphal bacteria is reflected in genomic diversity of Mucoromycotina.</title>
        <authorList>
            <person name="Muszewska A."/>
            <person name="Okrasinska A."/>
            <person name="Steczkiewicz K."/>
            <person name="Drgas O."/>
            <person name="Orlowska M."/>
            <person name="Perlinska-Lenart U."/>
            <person name="Aleksandrzak-Piekarczyk T."/>
            <person name="Szatraj K."/>
            <person name="Zielenkiewicz U."/>
            <person name="Pilsyk S."/>
            <person name="Malc E."/>
            <person name="Mieczkowski P."/>
            <person name="Kruszewska J.S."/>
            <person name="Biernat P."/>
            <person name="Pawlowska J."/>
        </authorList>
    </citation>
    <scope>NUCLEOTIDE SEQUENCE</scope>
    <source>
        <strain evidence="3">WA0000067209</strain>
    </source>
</reference>
<gene>
    <name evidence="3" type="ORF">INT43_008352</name>
</gene>
<evidence type="ECO:0000313" key="4">
    <source>
        <dbReference type="Proteomes" id="UP000654370"/>
    </source>
</evidence>
<evidence type="ECO:0000256" key="1">
    <source>
        <dbReference type="SAM" id="MobiDB-lite"/>
    </source>
</evidence>
<keyword evidence="2" id="KW-0472">Membrane</keyword>
<feature type="transmembrane region" description="Helical" evidence="2">
    <location>
        <begin position="61"/>
        <end position="85"/>
    </location>
</feature>
<feature type="region of interest" description="Disordered" evidence="1">
    <location>
        <begin position="1"/>
        <end position="24"/>
    </location>
</feature>
<accession>A0A8H7PCZ6</accession>
<evidence type="ECO:0000313" key="3">
    <source>
        <dbReference type="EMBL" id="KAG2171626.1"/>
    </source>
</evidence>
<comment type="caution">
    <text evidence="3">The sequence shown here is derived from an EMBL/GenBank/DDBJ whole genome shotgun (WGS) entry which is preliminary data.</text>
</comment>
<keyword evidence="4" id="KW-1185">Reference proteome</keyword>
<dbReference type="EMBL" id="JAEPQZ010000020">
    <property type="protein sequence ID" value="KAG2171626.1"/>
    <property type="molecule type" value="Genomic_DNA"/>
</dbReference>
<protein>
    <submittedName>
        <fullName evidence="3">Uncharacterized protein</fullName>
    </submittedName>
</protein>
<dbReference type="OrthoDB" id="2411561at2759"/>
<dbReference type="AlphaFoldDB" id="A0A8H7PCZ6"/>
<sequence length="222" mass="24007">MQKLENLQYVTTQKPNTSDDDTSTRTNVYVQNESKTNIHAQNFRHTSYENCTVTKPRQGKLFWSIIGVLTLLLAIFIALFVWAIATKPKADNAVNPTAVSPAAASSAANNTVATNPAAVNLTSYYLGPTDKVSMTYNSTNWNSWSTIESDTCITLTNASWELSISFVNKVALAKFFSSPTCANESYLGSCFVNTGITGHSNVIGVVTGNLNAMYVCGNTTAC</sequence>
<proteinExistence type="predicted"/>
<organism evidence="3 4">
    <name type="scientific">Mortierella isabellina</name>
    <name type="common">Filamentous fungus</name>
    <name type="synonym">Umbelopsis isabellina</name>
    <dbReference type="NCBI Taxonomy" id="91625"/>
    <lineage>
        <taxon>Eukaryota</taxon>
        <taxon>Fungi</taxon>
        <taxon>Fungi incertae sedis</taxon>
        <taxon>Mucoromycota</taxon>
        <taxon>Mucoromycotina</taxon>
        <taxon>Umbelopsidomycetes</taxon>
        <taxon>Umbelopsidales</taxon>
        <taxon>Umbelopsidaceae</taxon>
        <taxon>Umbelopsis</taxon>
    </lineage>
</organism>